<reference evidence="2 3" key="2">
    <citation type="journal article" date="2010" name="Stand. Genomic Sci.">
        <title>Complete genome sequence of Nakamurella multipartita type strain (Y-104).</title>
        <authorList>
            <person name="Tice H."/>
            <person name="Mayilraj S."/>
            <person name="Sims D."/>
            <person name="Lapidus A."/>
            <person name="Nolan M."/>
            <person name="Lucas S."/>
            <person name="Glavina Del Rio T."/>
            <person name="Copeland A."/>
            <person name="Cheng J.F."/>
            <person name="Meincke L."/>
            <person name="Bruce D."/>
            <person name="Goodwin L."/>
            <person name="Pitluck S."/>
            <person name="Ivanova N."/>
            <person name="Mavromatis K."/>
            <person name="Ovchinnikova G."/>
            <person name="Pati A."/>
            <person name="Chen A."/>
            <person name="Palaniappan K."/>
            <person name="Land M."/>
            <person name="Hauser L."/>
            <person name="Chang Y.J."/>
            <person name="Jeffries C.D."/>
            <person name="Detter J.C."/>
            <person name="Brettin T."/>
            <person name="Rohde M."/>
            <person name="Goker M."/>
            <person name="Bristow J."/>
            <person name="Eisen J.A."/>
            <person name="Markowitz V."/>
            <person name="Hugenholtz P."/>
            <person name="Kyrpides N.C."/>
            <person name="Klenk H.P."/>
            <person name="Chen F."/>
        </authorList>
    </citation>
    <scope>NUCLEOTIDE SEQUENCE [LARGE SCALE GENOMIC DNA]</scope>
    <source>
        <strain evidence="3">ATCC 700099 / DSM 44233 / CIP 104796 / JCM 9543 / NBRC 105858 / Y-104</strain>
    </source>
</reference>
<dbReference type="EMBL" id="CP001737">
    <property type="protein sequence ID" value="ACV79738.1"/>
    <property type="molecule type" value="Genomic_DNA"/>
</dbReference>
<evidence type="ECO:0008006" key="4">
    <source>
        <dbReference type="Google" id="ProtNLM"/>
    </source>
</evidence>
<dbReference type="AlphaFoldDB" id="C8XE35"/>
<feature type="transmembrane region" description="Helical" evidence="1">
    <location>
        <begin position="42"/>
        <end position="62"/>
    </location>
</feature>
<dbReference type="RefSeq" id="WP_015748604.1">
    <property type="nucleotide sequence ID" value="NC_013235.1"/>
</dbReference>
<dbReference type="Proteomes" id="UP000002218">
    <property type="component" value="Chromosome"/>
</dbReference>
<reference evidence="3" key="1">
    <citation type="submission" date="2009-09" db="EMBL/GenBank/DDBJ databases">
        <title>The complete genome of Nakamurella multipartita DSM 44233.</title>
        <authorList>
            <consortium name="US DOE Joint Genome Institute (JGI-PGF)"/>
            <person name="Lucas S."/>
            <person name="Copeland A."/>
            <person name="Lapidus A."/>
            <person name="Glavina del Rio T."/>
            <person name="Dalin E."/>
            <person name="Tice H."/>
            <person name="Bruce D."/>
            <person name="Goodwin L."/>
            <person name="Pitluck S."/>
            <person name="Kyrpides N."/>
            <person name="Mavromatis K."/>
            <person name="Ivanova N."/>
            <person name="Ovchinnikova G."/>
            <person name="Sims D."/>
            <person name="Meincke L."/>
            <person name="Brettin T."/>
            <person name="Detter J.C."/>
            <person name="Han C."/>
            <person name="Larimer F."/>
            <person name="Land M."/>
            <person name="Hauser L."/>
            <person name="Markowitz V."/>
            <person name="Cheng J.-F."/>
            <person name="Hugenholtz P."/>
            <person name="Woyke T."/>
            <person name="Wu D."/>
            <person name="Klenk H.-P."/>
            <person name="Eisen J.A."/>
        </authorList>
    </citation>
    <scope>NUCLEOTIDE SEQUENCE [LARGE SCALE GENOMIC DNA]</scope>
    <source>
        <strain evidence="3">ATCC 700099 / DSM 44233 / CIP 104796 / JCM 9543 / NBRC 105858 / Y-104</strain>
    </source>
</reference>
<keyword evidence="1" id="KW-0472">Membrane</keyword>
<feature type="transmembrane region" description="Helical" evidence="1">
    <location>
        <begin position="277"/>
        <end position="297"/>
    </location>
</feature>
<keyword evidence="1" id="KW-1133">Transmembrane helix</keyword>
<organism evidence="2 3">
    <name type="scientific">Nakamurella multipartita (strain ATCC 700099 / DSM 44233 / CIP 104796 / JCM 9543 / NBRC 105858 / Y-104)</name>
    <name type="common">Microsphaera multipartita</name>
    <dbReference type="NCBI Taxonomy" id="479431"/>
    <lineage>
        <taxon>Bacteria</taxon>
        <taxon>Bacillati</taxon>
        <taxon>Actinomycetota</taxon>
        <taxon>Actinomycetes</taxon>
        <taxon>Nakamurellales</taxon>
        <taxon>Nakamurellaceae</taxon>
        <taxon>Nakamurella</taxon>
    </lineage>
</organism>
<dbReference type="HOGENOM" id="CLU_081568_0_0_11"/>
<dbReference type="OrthoDB" id="5146022at2"/>
<feature type="transmembrane region" description="Helical" evidence="1">
    <location>
        <begin position="198"/>
        <end position="220"/>
    </location>
</feature>
<sequence length="301" mass="30749">MSGSVTPTRAPAGRAVGIGRTVLVVGALTLQEAARRRVLRALAVLTVVLLGLSAWGFAKLAGFESDTGELTSGEARLVASQLLNLVMFGLSMIAALGTAFLAGPTLAGEIESGMALAVLARPVRRFAVLLGKWAGLVVFGSGFVAVAGLAQFVIVWVTVGYWPPQPVLGLALLAAQTTVLLTLGLLLSTLISPMASGIVAVGLFGAAWIAGVVGGVGAALGNEGVARVGTVAQVLLPTDGLWRGAMHAFQDPGVLAQLGRAFEGFPFLSPAGLSSLYLTWTLVWVLAILGLAGLAFGRRDL</sequence>
<evidence type="ECO:0000313" key="3">
    <source>
        <dbReference type="Proteomes" id="UP000002218"/>
    </source>
</evidence>
<dbReference type="InParanoid" id="C8XE35"/>
<dbReference type="KEGG" id="nml:Namu_3410"/>
<feature type="transmembrane region" description="Helical" evidence="1">
    <location>
        <begin position="133"/>
        <end position="162"/>
    </location>
</feature>
<evidence type="ECO:0000313" key="2">
    <source>
        <dbReference type="EMBL" id="ACV79738.1"/>
    </source>
</evidence>
<feature type="transmembrane region" description="Helical" evidence="1">
    <location>
        <begin position="82"/>
        <end position="102"/>
    </location>
</feature>
<protein>
    <recommendedName>
        <fullName evidence="4">ABC-type transport system involved in multi-copper enzyme maturation permease component-like protein</fullName>
    </recommendedName>
</protein>
<feature type="transmembrane region" description="Helical" evidence="1">
    <location>
        <begin position="168"/>
        <end position="191"/>
    </location>
</feature>
<dbReference type="eggNOG" id="COG1277">
    <property type="taxonomic scope" value="Bacteria"/>
</dbReference>
<evidence type="ECO:0000256" key="1">
    <source>
        <dbReference type="SAM" id="Phobius"/>
    </source>
</evidence>
<dbReference type="STRING" id="479431.Namu_3410"/>
<keyword evidence="1" id="KW-0812">Transmembrane</keyword>
<gene>
    <name evidence="2" type="ordered locus">Namu_3410</name>
</gene>
<dbReference type="PANTHER" id="PTHR43471:SF10">
    <property type="entry name" value="SLL1107 PROTEIN"/>
    <property type="match status" value="1"/>
</dbReference>
<keyword evidence="3" id="KW-1185">Reference proteome</keyword>
<accession>C8XE35</accession>
<proteinExistence type="predicted"/>
<dbReference type="PANTHER" id="PTHR43471">
    <property type="entry name" value="ABC TRANSPORTER PERMEASE"/>
    <property type="match status" value="1"/>
</dbReference>
<name>C8XE35_NAKMY</name>